<feature type="domain" description="Putative Flp pilus-assembly TadG-like N-terminal" evidence="2">
    <location>
        <begin position="17"/>
        <end position="62"/>
    </location>
</feature>
<dbReference type="EMBL" id="BJYA01000003">
    <property type="protein sequence ID" value="GEN45079.1"/>
    <property type="molecule type" value="Genomic_DNA"/>
</dbReference>
<dbReference type="OrthoDB" id="2830515at2"/>
<dbReference type="AlphaFoldDB" id="A0A511W1V9"/>
<sequence>MGRLLEMLKVRSKSEDGGILVLVALSLVVLLGFAALVIDGGLLYAERSKLQKTMDAAVLAAAYESFEEEGDVVGEFRYVSEQNGFPDDGVALSFDEETSVEGDKRYVSEVSGSDYNVALTVTDDYVLGEVIRNKDLTLANVLDFSDADVFASSKAIFSFLNTGKNVSPMFVSDYELNTEDNICLKRVSSGSDSDCPSSVGGNFGFLDYGDSLKDSLVYSHYEVTIGDEIPTENGNSVGHWRNTLQDWLSTDEDDACHNYNTATLDCERVILVPTVCVITDDDEETDRGDHCINEDDLNGKTGIEITGFAAFWLVAVDDEVGEGVEEDVLGEDEDLKHAIIGKFLETYTSGDEIEDILCGGIEGCSEDANVNVVRLVDPASD</sequence>
<keyword evidence="1" id="KW-1133">Transmembrane helix</keyword>
<dbReference type="InterPro" id="IPR028087">
    <property type="entry name" value="Tad_N"/>
</dbReference>
<protein>
    <recommendedName>
        <fullName evidence="2">Putative Flp pilus-assembly TadG-like N-terminal domain-containing protein</fullName>
    </recommendedName>
</protein>
<comment type="caution">
    <text evidence="3">The sequence shown here is derived from an EMBL/GenBank/DDBJ whole genome shotgun (WGS) entry which is preliminary data.</text>
</comment>
<dbReference type="Pfam" id="PF13400">
    <property type="entry name" value="Tad"/>
    <property type="match status" value="1"/>
</dbReference>
<organism evidence="3 4">
    <name type="scientific">Alkalibacillus haloalkaliphilus</name>
    <dbReference type="NCBI Taxonomy" id="94136"/>
    <lineage>
        <taxon>Bacteria</taxon>
        <taxon>Bacillati</taxon>
        <taxon>Bacillota</taxon>
        <taxon>Bacilli</taxon>
        <taxon>Bacillales</taxon>
        <taxon>Bacillaceae</taxon>
        <taxon>Alkalibacillus</taxon>
    </lineage>
</organism>
<feature type="transmembrane region" description="Helical" evidence="1">
    <location>
        <begin position="20"/>
        <end position="45"/>
    </location>
</feature>
<accession>A0A511W1V9</accession>
<dbReference type="Proteomes" id="UP000321440">
    <property type="component" value="Unassembled WGS sequence"/>
</dbReference>
<keyword evidence="1" id="KW-0812">Transmembrane</keyword>
<proteinExistence type="predicted"/>
<name>A0A511W1V9_9BACI</name>
<reference evidence="3 4" key="1">
    <citation type="submission" date="2019-07" db="EMBL/GenBank/DDBJ databases">
        <title>Whole genome shotgun sequence of Alkalibacillus haloalkaliphilus NBRC 103110.</title>
        <authorList>
            <person name="Hosoyama A."/>
            <person name="Uohara A."/>
            <person name="Ohji S."/>
            <person name="Ichikawa N."/>
        </authorList>
    </citation>
    <scope>NUCLEOTIDE SEQUENCE [LARGE SCALE GENOMIC DNA]</scope>
    <source>
        <strain evidence="3 4">NBRC 103110</strain>
    </source>
</reference>
<gene>
    <name evidence="3" type="ORF">AHA02nite_08550</name>
</gene>
<evidence type="ECO:0000259" key="2">
    <source>
        <dbReference type="Pfam" id="PF13400"/>
    </source>
</evidence>
<evidence type="ECO:0000313" key="4">
    <source>
        <dbReference type="Proteomes" id="UP000321440"/>
    </source>
</evidence>
<keyword evidence="1" id="KW-0472">Membrane</keyword>
<keyword evidence="4" id="KW-1185">Reference proteome</keyword>
<dbReference type="RefSeq" id="WP_146814716.1">
    <property type="nucleotide sequence ID" value="NZ_BJYA01000003.1"/>
</dbReference>
<evidence type="ECO:0000313" key="3">
    <source>
        <dbReference type="EMBL" id="GEN45079.1"/>
    </source>
</evidence>
<evidence type="ECO:0000256" key="1">
    <source>
        <dbReference type="SAM" id="Phobius"/>
    </source>
</evidence>